<evidence type="ECO:0000256" key="1">
    <source>
        <dbReference type="ARBA" id="ARBA00004651"/>
    </source>
</evidence>
<dbReference type="RefSeq" id="WP_032978283.1">
    <property type="nucleotide sequence ID" value="NZ_CP037883.1"/>
</dbReference>
<name>A0A1W1H310_9GAMM</name>
<evidence type="ECO:0000259" key="8">
    <source>
        <dbReference type="Pfam" id="PF12704"/>
    </source>
</evidence>
<evidence type="ECO:0000256" key="2">
    <source>
        <dbReference type="ARBA" id="ARBA00022475"/>
    </source>
</evidence>
<feature type="domain" description="ABC3 transporter permease C-terminal" evidence="7">
    <location>
        <begin position="264"/>
        <end position="376"/>
    </location>
</feature>
<dbReference type="EMBL" id="FWEU01000005">
    <property type="protein sequence ID" value="SLM25980.1"/>
    <property type="molecule type" value="Genomic_DNA"/>
</dbReference>
<reference evidence="9" key="3">
    <citation type="submission" date="2023-07" db="EMBL/GenBank/DDBJ databases">
        <title>Stenotrophomonas isolates from soil.</title>
        <authorList>
            <person name="Sharma V."/>
            <person name="Zur-Pinska J."/>
            <person name="Hay A.G."/>
        </authorList>
    </citation>
    <scope>NUCLEOTIDE SEQUENCE</scope>
    <source>
        <strain evidence="9">C2</strain>
    </source>
</reference>
<comment type="subcellular location">
    <subcellularLocation>
        <location evidence="1">Cell membrane</location>
        <topology evidence="1">Multi-pass membrane protein</topology>
    </subcellularLocation>
</comment>
<evidence type="ECO:0000256" key="4">
    <source>
        <dbReference type="ARBA" id="ARBA00022989"/>
    </source>
</evidence>
<evidence type="ECO:0000259" key="7">
    <source>
        <dbReference type="Pfam" id="PF02687"/>
    </source>
</evidence>
<evidence type="ECO:0000256" key="6">
    <source>
        <dbReference type="SAM" id="Phobius"/>
    </source>
</evidence>
<dbReference type="InterPro" id="IPR051125">
    <property type="entry name" value="ABC-4/HrtB_transporter"/>
</dbReference>
<dbReference type="PANTHER" id="PTHR43738">
    <property type="entry name" value="ABC TRANSPORTER, MEMBRANE PROTEIN"/>
    <property type="match status" value="1"/>
</dbReference>
<feature type="domain" description="MacB-like periplasmic core" evidence="8">
    <location>
        <begin position="23"/>
        <end position="229"/>
    </location>
</feature>
<dbReference type="Proteomes" id="UP000191133">
    <property type="component" value="Unassembled WGS sequence"/>
</dbReference>
<dbReference type="InterPro" id="IPR003838">
    <property type="entry name" value="ABC3_permease_C"/>
</dbReference>
<keyword evidence="2" id="KW-1003">Cell membrane</keyword>
<evidence type="ECO:0000313" key="11">
    <source>
        <dbReference type="Proteomes" id="UP000191133"/>
    </source>
</evidence>
<evidence type="ECO:0000313" key="10">
    <source>
        <dbReference type="EMBL" id="SLM25980.1"/>
    </source>
</evidence>
<feature type="transmembrane region" description="Helical" evidence="6">
    <location>
        <begin position="304"/>
        <end position="331"/>
    </location>
</feature>
<dbReference type="InterPro" id="IPR025857">
    <property type="entry name" value="MacB_PCD"/>
</dbReference>
<accession>A0A1W1H310</accession>
<evidence type="ECO:0000256" key="3">
    <source>
        <dbReference type="ARBA" id="ARBA00022692"/>
    </source>
</evidence>
<dbReference type="AlphaFoldDB" id="A0A1W1H310"/>
<dbReference type="Pfam" id="PF02687">
    <property type="entry name" value="FtsX"/>
    <property type="match status" value="1"/>
</dbReference>
<reference evidence="10" key="1">
    <citation type="submission" date="2016-10" db="EMBL/GenBank/DDBJ databases">
        <authorList>
            <person name="de Groot N.N."/>
        </authorList>
    </citation>
    <scope>NUCLEOTIDE SEQUENCE [LARGE SCALE GENOMIC DNA]</scope>
    <source>
        <strain evidence="10">92MFCol6.1</strain>
    </source>
</reference>
<dbReference type="Pfam" id="PF12704">
    <property type="entry name" value="MacB_PCD"/>
    <property type="match status" value="1"/>
</dbReference>
<dbReference type="Proteomes" id="UP001174315">
    <property type="component" value="Unassembled WGS sequence"/>
</dbReference>
<feature type="transmembrane region" description="Helical" evidence="6">
    <location>
        <begin position="351"/>
        <end position="371"/>
    </location>
</feature>
<dbReference type="PANTHER" id="PTHR43738:SF3">
    <property type="entry name" value="ABC TRANSPORTER PERMEASE"/>
    <property type="match status" value="1"/>
</dbReference>
<dbReference type="GO" id="GO:0005886">
    <property type="term" value="C:plasma membrane"/>
    <property type="evidence" value="ECO:0007669"/>
    <property type="project" value="UniProtKB-SubCell"/>
</dbReference>
<reference evidence="11" key="2">
    <citation type="submission" date="2016-10" db="EMBL/GenBank/DDBJ databases">
        <authorList>
            <person name="Varghese N."/>
        </authorList>
    </citation>
    <scope>NUCLEOTIDE SEQUENCE [LARGE SCALE GENOMIC DNA]</scope>
    <source>
        <strain evidence="11">92MFCol6.1</strain>
    </source>
</reference>
<feature type="transmembrane region" description="Helical" evidence="6">
    <location>
        <begin position="257"/>
        <end position="277"/>
    </location>
</feature>
<proteinExistence type="predicted"/>
<keyword evidence="4 6" id="KW-1133">Transmembrane helix</keyword>
<evidence type="ECO:0000313" key="12">
    <source>
        <dbReference type="Proteomes" id="UP001174315"/>
    </source>
</evidence>
<evidence type="ECO:0000256" key="5">
    <source>
        <dbReference type="ARBA" id="ARBA00023136"/>
    </source>
</evidence>
<keyword evidence="5 6" id="KW-0472">Membrane</keyword>
<sequence>MKYFSLVWAQLFRSRTRTLLTLLSVVAAFLLFGMLDSVRVAFSSGGSVEGANRLVVASRLSITQSLPIRLETQIRQVSGVRDVTYGMWFGGIYQDPKNFFPNFSVAPNYFDVYRELQIDPAQLQDWQQTRTGAIVGETLAKQFGWKIGDTIPLQATIFPRGGSNDWPLELKGIYRSKDRALAANEERQLMMNWKYFDESNDYIKNQVSWYTVTLDNPEQSSRVAQAIDAISANSDHETKTQTESAFQQAFVKQFADIGMIVTSIMGAVFFTLLLLTGNTMAQAVRERVPELATLKTLGFKDSTVLTLVMVESVLLIGLGGLIGMGLAALILPAISPKSMGMLPPHVPTPTWLVGIVLIVVIGIVVGLLPALRAKRLKIVDALAGR</sequence>
<dbReference type="EMBL" id="JAUKNN010000003">
    <property type="protein sequence ID" value="MDN8668138.1"/>
    <property type="molecule type" value="Genomic_DNA"/>
</dbReference>
<gene>
    <name evidence="9" type="ORF">Q0S36_02190</name>
    <name evidence="10" type="ORF">SAMN04488690_3736</name>
</gene>
<keyword evidence="3 6" id="KW-0812">Transmembrane</keyword>
<protein>
    <submittedName>
        <fullName evidence="9">FtsX-like permease family protein</fullName>
    </submittedName>
    <submittedName>
        <fullName evidence="10">Putative ABC transport system permease protein</fullName>
    </submittedName>
</protein>
<evidence type="ECO:0000313" key="9">
    <source>
        <dbReference type="EMBL" id="MDN8668138.1"/>
    </source>
</evidence>
<keyword evidence="12" id="KW-1185">Reference proteome</keyword>
<dbReference type="GeneID" id="64102907"/>
<organism evidence="10 11">
    <name type="scientific">Stenotrophomonas indicatrix</name>
    <dbReference type="NCBI Taxonomy" id="2045451"/>
    <lineage>
        <taxon>Bacteria</taxon>
        <taxon>Pseudomonadati</taxon>
        <taxon>Pseudomonadota</taxon>
        <taxon>Gammaproteobacteria</taxon>
        <taxon>Lysobacterales</taxon>
        <taxon>Lysobacteraceae</taxon>
        <taxon>Stenotrophomonas</taxon>
    </lineage>
</organism>